<feature type="domain" description="Glycosyltransferase 2-like" evidence="12">
    <location>
        <begin position="158"/>
        <end position="328"/>
    </location>
</feature>
<protein>
    <recommendedName>
        <fullName evidence="11">Cellulose synthase catalytic subunit [UDP-forming]</fullName>
        <ecNumber evidence="11">2.4.1.12</ecNumber>
    </recommendedName>
</protein>
<feature type="transmembrane region" description="Helical" evidence="11">
    <location>
        <begin position="55"/>
        <end position="71"/>
    </location>
</feature>
<evidence type="ECO:0000313" key="14">
    <source>
        <dbReference type="EMBL" id="SMC54673.1"/>
    </source>
</evidence>
<keyword evidence="11" id="KW-0973">c-di-GMP</keyword>
<dbReference type="EMBL" id="FWXJ01000007">
    <property type="protein sequence ID" value="SMC54673.1"/>
    <property type="molecule type" value="Genomic_DNA"/>
</dbReference>
<evidence type="ECO:0000256" key="1">
    <source>
        <dbReference type="ARBA" id="ARBA00004429"/>
    </source>
</evidence>
<dbReference type="RefSeq" id="WP_084283559.1">
    <property type="nucleotide sequence ID" value="NZ_FWXJ01000007.1"/>
</dbReference>
<dbReference type="Gene3D" id="3.90.550.10">
    <property type="entry name" value="Spore Coat Polysaccharide Biosynthesis Protein SpsA, Chain A"/>
    <property type="match status" value="1"/>
</dbReference>
<dbReference type="InterPro" id="IPR009875">
    <property type="entry name" value="PilZ_domain"/>
</dbReference>
<dbReference type="CDD" id="cd06421">
    <property type="entry name" value="CESA_CelA_like"/>
    <property type="match status" value="1"/>
</dbReference>
<dbReference type="Pfam" id="PF00535">
    <property type="entry name" value="Glycos_transf_2"/>
    <property type="match status" value="1"/>
</dbReference>
<feature type="transmembrane region" description="Helical" evidence="11">
    <location>
        <begin position="549"/>
        <end position="571"/>
    </location>
</feature>
<evidence type="ECO:0000259" key="12">
    <source>
        <dbReference type="Pfam" id="PF00535"/>
    </source>
</evidence>
<evidence type="ECO:0000256" key="11">
    <source>
        <dbReference type="RuleBase" id="RU365020"/>
    </source>
</evidence>
<dbReference type="GO" id="GO:0016760">
    <property type="term" value="F:cellulose synthase (UDP-forming) activity"/>
    <property type="evidence" value="ECO:0007669"/>
    <property type="project" value="UniProtKB-EC"/>
</dbReference>
<keyword evidence="9 11" id="KW-0472">Membrane</keyword>
<dbReference type="GO" id="GO:0030244">
    <property type="term" value="P:cellulose biosynthetic process"/>
    <property type="evidence" value="ECO:0007669"/>
    <property type="project" value="UniProtKB-KW"/>
</dbReference>
<dbReference type="NCBIfam" id="TIGR03030">
    <property type="entry name" value="CelA"/>
    <property type="match status" value="1"/>
</dbReference>
<proteinExistence type="predicted"/>
<dbReference type="OrthoDB" id="9806824at2"/>
<dbReference type="InterPro" id="IPR050321">
    <property type="entry name" value="Glycosyltr_2/OpgH_subfam"/>
</dbReference>
<dbReference type="SUPFAM" id="SSF53448">
    <property type="entry name" value="Nucleotide-diphospho-sugar transferases"/>
    <property type="match status" value="1"/>
</dbReference>
<dbReference type="AlphaFoldDB" id="A0A1W2A242"/>
<comment type="cofactor">
    <cofactor evidence="11">
        <name>Mg(2+)</name>
        <dbReference type="ChEBI" id="CHEBI:18420"/>
    </cofactor>
</comment>
<evidence type="ECO:0000256" key="4">
    <source>
        <dbReference type="ARBA" id="ARBA00022676"/>
    </source>
</evidence>
<dbReference type="InterPro" id="IPR003919">
    <property type="entry name" value="Cell_synth_A"/>
</dbReference>
<evidence type="ECO:0000256" key="5">
    <source>
        <dbReference type="ARBA" id="ARBA00022679"/>
    </source>
</evidence>
<accession>A0A1W2A242</accession>
<feature type="transmembrane region" description="Helical" evidence="11">
    <location>
        <begin position="112"/>
        <end position="133"/>
    </location>
</feature>
<dbReference type="Gene3D" id="2.40.10.220">
    <property type="entry name" value="predicted glycosyltransferase like domains"/>
    <property type="match status" value="1"/>
</dbReference>
<comment type="function">
    <text evidence="11">Catalytic subunit of cellulose synthase. It polymerizes uridine 5'-diphosphate glucose to cellulose.</text>
</comment>
<reference evidence="14 15" key="1">
    <citation type="submission" date="2017-04" db="EMBL/GenBank/DDBJ databases">
        <authorList>
            <person name="Afonso C.L."/>
            <person name="Miller P.J."/>
            <person name="Scott M.A."/>
            <person name="Spackman E."/>
            <person name="Goraichik I."/>
            <person name="Dimitrov K.M."/>
            <person name="Suarez D.L."/>
            <person name="Swayne D.E."/>
        </authorList>
    </citation>
    <scope>NUCLEOTIDE SEQUENCE [LARGE SCALE GENOMIC DNA]</scope>
    <source>
        <strain evidence="14 15">VK13</strain>
    </source>
</reference>
<feature type="domain" description="PilZ" evidence="13">
    <location>
        <begin position="577"/>
        <end position="671"/>
    </location>
</feature>
<dbReference type="Proteomes" id="UP000192708">
    <property type="component" value="Unassembled WGS sequence"/>
</dbReference>
<keyword evidence="5 11" id="KW-0808">Transferase</keyword>
<dbReference type="STRING" id="1938817.SAMN06296008_10736"/>
<evidence type="ECO:0000256" key="9">
    <source>
        <dbReference type="ARBA" id="ARBA00023136"/>
    </source>
</evidence>
<dbReference type="Pfam" id="PF07238">
    <property type="entry name" value="PilZ"/>
    <property type="match status" value="1"/>
</dbReference>
<comment type="subcellular location">
    <subcellularLocation>
        <location evidence="1">Cell inner membrane</location>
        <topology evidence="1">Multi-pass membrane protein</topology>
    </subcellularLocation>
</comment>
<keyword evidence="7 11" id="KW-0135">Cellulose biosynthesis</keyword>
<evidence type="ECO:0000256" key="7">
    <source>
        <dbReference type="ARBA" id="ARBA00022916"/>
    </source>
</evidence>
<keyword evidence="2 11" id="KW-1003">Cell membrane</keyword>
<evidence type="ECO:0000256" key="8">
    <source>
        <dbReference type="ARBA" id="ARBA00022989"/>
    </source>
</evidence>
<dbReference type="GO" id="GO:0035438">
    <property type="term" value="F:cyclic-di-GMP binding"/>
    <property type="evidence" value="ECO:0007669"/>
    <property type="project" value="InterPro"/>
</dbReference>
<dbReference type="GO" id="GO:0006011">
    <property type="term" value="P:UDP-alpha-D-glucose metabolic process"/>
    <property type="evidence" value="ECO:0007669"/>
    <property type="project" value="InterPro"/>
</dbReference>
<evidence type="ECO:0000313" key="15">
    <source>
        <dbReference type="Proteomes" id="UP000192708"/>
    </source>
</evidence>
<comment type="caution">
    <text evidence="11">Lacks conserved residue(s) required for the propagation of feature annotation.</text>
</comment>
<keyword evidence="6 11" id="KW-0812">Transmembrane</keyword>
<keyword evidence="4 11" id="KW-0328">Glycosyltransferase</keyword>
<dbReference type="InterPro" id="IPR029044">
    <property type="entry name" value="Nucleotide-diphossugar_trans"/>
</dbReference>
<dbReference type="UniPathway" id="UPA00694"/>
<comment type="catalytic activity">
    <reaction evidence="10 11">
        <text>[(1-&gt;4)-beta-D-glucosyl](n) + UDP-alpha-D-glucose = [(1-&gt;4)-beta-D-glucosyl](n+1) + UDP + H(+)</text>
        <dbReference type="Rhea" id="RHEA:19929"/>
        <dbReference type="Rhea" id="RHEA-COMP:10033"/>
        <dbReference type="Rhea" id="RHEA-COMP:10034"/>
        <dbReference type="ChEBI" id="CHEBI:15378"/>
        <dbReference type="ChEBI" id="CHEBI:18246"/>
        <dbReference type="ChEBI" id="CHEBI:58223"/>
        <dbReference type="ChEBI" id="CHEBI:58885"/>
        <dbReference type="EC" id="2.4.1.12"/>
    </reaction>
</comment>
<dbReference type="EC" id="2.4.1.12" evidence="11"/>
<feature type="transmembrane region" description="Helical" evidence="11">
    <location>
        <begin position="78"/>
        <end position="97"/>
    </location>
</feature>
<keyword evidence="8 11" id="KW-1133">Transmembrane helix</keyword>
<evidence type="ECO:0000256" key="2">
    <source>
        <dbReference type="ARBA" id="ARBA00022475"/>
    </source>
</evidence>
<evidence type="ECO:0000259" key="13">
    <source>
        <dbReference type="Pfam" id="PF07238"/>
    </source>
</evidence>
<dbReference type="PANTHER" id="PTHR43867">
    <property type="entry name" value="CELLULOSE SYNTHASE CATALYTIC SUBUNIT A [UDP-FORMING]"/>
    <property type="match status" value="1"/>
</dbReference>
<gene>
    <name evidence="14" type="ORF">SAMN06296008_10736</name>
</gene>
<keyword evidence="3 11" id="KW-0997">Cell inner membrane</keyword>
<organism evidence="14 15">
    <name type="scientific">Polynucleobacter kasalickyi</name>
    <dbReference type="NCBI Taxonomy" id="1938817"/>
    <lineage>
        <taxon>Bacteria</taxon>
        <taxon>Pseudomonadati</taxon>
        <taxon>Pseudomonadota</taxon>
        <taxon>Betaproteobacteria</taxon>
        <taxon>Burkholderiales</taxon>
        <taxon>Burkholderiaceae</taxon>
        <taxon>Polynucleobacter</taxon>
    </lineage>
</organism>
<dbReference type="PRINTS" id="PR01439">
    <property type="entry name" value="CELLSNTHASEA"/>
</dbReference>
<evidence type="ECO:0000256" key="6">
    <source>
        <dbReference type="ARBA" id="ARBA00022692"/>
    </source>
</evidence>
<evidence type="ECO:0000256" key="10">
    <source>
        <dbReference type="ARBA" id="ARBA00048682"/>
    </source>
</evidence>
<name>A0A1W2A242_9BURK</name>
<dbReference type="InterPro" id="IPR001173">
    <property type="entry name" value="Glyco_trans_2-like"/>
</dbReference>
<feature type="transmembrane region" description="Helical" evidence="11">
    <location>
        <begin position="517"/>
        <end position="537"/>
    </location>
</feature>
<dbReference type="SUPFAM" id="SSF141371">
    <property type="entry name" value="PilZ domain-like"/>
    <property type="match status" value="1"/>
</dbReference>
<dbReference type="GO" id="GO:0005886">
    <property type="term" value="C:plasma membrane"/>
    <property type="evidence" value="ECO:0007669"/>
    <property type="project" value="UniProtKB-SubCell"/>
</dbReference>
<evidence type="ECO:0000256" key="3">
    <source>
        <dbReference type="ARBA" id="ARBA00022519"/>
    </source>
</evidence>
<feature type="transmembrane region" description="Helical" evidence="11">
    <location>
        <begin position="30"/>
        <end position="49"/>
    </location>
</feature>
<keyword evidence="15" id="KW-1185">Reference proteome</keyword>
<comment type="pathway">
    <text evidence="11">Glycan metabolism; bacterial cellulose biosynthesis.</text>
</comment>
<dbReference type="PANTHER" id="PTHR43867:SF2">
    <property type="entry name" value="CELLULOSE SYNTHASE CATALYTIC SUBUNIT A [UDP-FORMING]"/>
    <property type="match status" value="1"/>
</dbReference>
<sequence>MNTKLPLPGHSIPHNALFELMEKIDWSAPLPKIVTSLFFLPFLIVIISFPLDYKYQFAFGIIVLISGSLISKYFHNRFVSLLLMIFSSIMTLRYLYWRFTTTLDFNSPAESFLGYCLLIAELYGVSIMFLSYFQSAWPLNRKYVPLPKDTNLWPTMDVFIPTFNEPLDIVRCSVLAAQSIDWPSHKIKVHILDDGGRPTFKEFARQAGVNYIARLDHRHAKAGNLNHALNQTNGEYVTIFDCDHIPSRSFLQMTMGWFFKDPKLALIQTPHHFFSPDPIERNLDVHGHVPNEGELFYGLVQEGNDFWNASFFCGSCAILKRTALEKIGGIATDTVTEDAHTALKLSRKGYNLAYLSIPQASGLATDSFPAHIRQRTRWARGMAQIFRIDNPLLGRGLTIGQRLCYITAMMGFFYGFPRLVFLLAPLAYLLFGFEIYHAFALTVFSFAIPHVFMAQIANHKVQSQYRHSFWGEIYDTLLAPYVLLPVILAIINPKLGSFNVTVKGQTKFTKDQFDAKIAMPSIILFALNVIGAAYGIFNNILGGYGEYWTAVLNLVWVAFNLVILGACIFVAKEAKELRRTPRVDMELPATIFLPNGRTIFCSTVDFSNRGMSLKLPDGINLGPNKILDIGIFRETEEVRFKGVVRKGGNLLGVEFSPMDLDNYRKLVQVTFSRADNWAVDWGNNRKASPLKSLSELIGHGPLSPRKVMTNNKVRKV</sequence>